<evidence type="ECO:0000256" key="2">
    <source>
        <dbReference type="SAM" id="MobiDB-lite"/>
    </source>
</evidence>
<evidence type="ECO:0000313" key="3">
    <source>
        <dbReference type="EMBL" id="OCF34951.1"/>
    </source>
</evidence>
<evidence type="ECO:0000313" key="4">
    <source>
        <dbReference type="Proteomes" id="UP000092666"/>
    </source>
</evidence>
<dbReference type="PANTHER" id="PTHR28630:SF3">
    <property type="entry name" value="PEROXIREDOXIN-LIKE 2C"/>
    <property type="match status" value="1"/>
</dbReference>
<accession>A0A1B9GV78</accession>
<feature type="coiled-coil region" evidence="1">
    <location>
        <begin position="483"/>
        <end position="510"/>
    </location>
</feature>
<dbReference type="Gene3D" id="3.40.30.10">
    <property type="entry name" value="Glutaredoxin"/>
    <property type="match status" value="1"/>
</dbReference>
<keyword evidence="1" id="KW-0175">Coiled coil</keyword>
<feature type="region of interest" description="Disordered" evidence="2">
    <location>
        <begin position="512"/>
        <end position="541"/>
    </location>
</feature>
<dbReference type="SUPFAM" id="SSF52833">
    <property type="entry name" value="Thioredoxin-like"/>
    <property type="match status" value="1"/>
</dbReference>
<proteinExistence type="predicted"/>
<gene>
    <name evidence="3" type="ORF">I316_03498</name>
</gene>
<sequence length="618" mass="67785">MVVLSVPDRQMGKTPPPPRRSTSLSRAERSPPVPPRFTTRLPASHLRNSRNSEEAEGEKELEETLKSLNADDALHARMISLSLERPLPPTPLSDDETTSQSPTGRSPRDGPHPSLREDSPVQPTTPPTHHMNRESSIVSTQISNSGSSRPIGMSEALDAPTKSRQGGALPHSPMPTSIPMSRKDGSGSGSRPKSRSRIFRWDSTEKAKKVAIAAAAEEAEEFSVDRLPSKRNLWEAGTCFLRDEDGELVCFGDFFPRAERDHASSSGVAMHKGKAKASIAGVAAMEKSASSDPAQSSPAAQQASPRPILKTVVFFIRHFWCGQCQDYAFASLAVLDPVALEKAGIRVVVISNGSWKIIKAYKKLFNIPFPIYVDGTRRLYQLLGMTKMTNDFGPMFKGRAAYNQRPVPTQLLHGLGNAFFRMPLANPGTLTQLGGEFVLTPGWNCEFAHRMTNTSNHMEAPDILRLAGCPHPTKAEVAEVELAESQKEELARLEAEMKEWRDGMAAELERIQQKKAARRARPPGQSRGNSQRSVARGLDEEVGLGEPIELHQNREETMDDGAEMLGDEELTADELDERFQQMMRDEELKAKEKVAAGGLMLARGQGDLHVEVDGPSGP</sequence>
<reference evidence="3 4" key="1">
    <citation type="submission" date="2013-07" db="EMBL/GenBank/DDBJ databases">
        <title>The Genome Sequence of Cryptococcus heveanensis BCC8398.</title>
        <authorList>
            <consortium name="The Broad Institute Genome Sequencing Platform"/>
            <person name="Cuomo C."/>
            <person name="Litvintseva A."/>
            <person name="Chen Y."/>
            <person name="Heitman J."/>
            <person name="Sun S."/>
            <person name="Springer D."/>
            <person name="Dromer F."/>
            <person name="Young S.K."/>
            <person name="Zeng Q."/>
            <person name="Gargeya S."/>
            <person name="Fitzgerald M."/>
            <person name="Abouelleil A."/>
            <person name="Alvarado L."/>
            <person name="Berlin A.M."/>
            <person name="Chapman S.B."/>
            <person name="Dewar J."/>
            <person name="Goldberg J."/>
            <person name="Griggs A."/>
            <person name="Gujja S."/>
            <person name="Hansen M."/>
            <person name="Howarth C."/>
            <person name="Imamovic A."/>
            <person name="Larimer J."/>
            <person name="McCowan C."/>
            <person name="Murphy C."/>
            <person name="Pearson M."/>
            <person name="Priest M."/>
            <person name="Roberts A."/>
            <person name="Saif S."/>
            <person name="Shea T."/>
            <person name="Sykes S."/>
            <person name="Wortman J."/>
            <person name="Nusbaum C."/>
            <person name="Birren B."/>
        </authorList>
    </citation>
    <scope>NUCLEOTIDE SEQUENCE [LARGE SCALE GENOMIC DNA]</scope>
    <source>
        <strain evidence="3 4">BCC8398</strain>
    </source>
</reference>
<feature type="region of interest" description="Disordered" evidence="2">
    <location>
        <begin position="1"/>
        <end position="61"/>
    </location>
</feature>
<dbReference type="AlphaFoldDB" id="A0A1B9GV78"/>
<dbReference type="OrthoDB" id="40334at2759"/>
<dbReference type="InterPro" id="IPR032801">
    <property type="entry name" value="PXL2A/B/C"/>
</dbReference>
<dbReference type="PANTHER" id="PTHR28630">
    <property type="match status" value="1"/>
</dbReference>
<evidence type="ECO:0008006" key="5">
    <source>
        <dbReference type="Google" id="ProtNLM"/>
    </source>
</evidence>
<reference evidence="4" key="2">
    <citation type="submission" date="2013-12" db="EMBL/GenBank/DDBJ databases">
        <title>Evolution of pathogenesis and genome organization in the Tremellales.</title>
        <authorList>
            <person name="Cuomo C."/>
            <person name="Litvintseva A."/>
            <person name="Heitman J."/>
            <person name="Chen Y."/>
            <person name="Sun S."/>
            <person name="Springer D."/>
            <person name="Dromer F."/>
            <person name="Young S."/>
            <person name="Zeng Q."/>
            <person name="Chapman S."/>
            <person name="Gujja S."/>
            <person name="Saif S."/>
            <person name="Birren B."/>
        </authorList>
    </citation>
    <scope>NUCLEOTIDE SEQUENCE [LARGE SCALE GENOMIC DNA]</scope>
    <source>
        <strain evidence="4">BCC8398</strain>
    </source>
</reference>
<dbReference type="InterPro" id="IPR036249">
    <property type="entry name" value="Thioredoxin-like_sf"/>
</dbReference>
<organism evidence="3 4">
    <name type="scientific">Kwoniella heveanensis BCC8398</name>
    <dbReference type="NCBI Taxonomy" id="1296120"/>
    <lineage>
        <taxon>Eukaryota</taxon>
        <taxon>Fungi</taxon>
        <taxon>Dikarya</taxon>
        <taxon>Basidiomycota</taxon>
        <taxon>Agaricomycotina</taxon>
        <taxon>Tremellomycetes</taxon>
        <taxon>Tremellales</taxon>
        <taxon>Cryptococcaceae</taxon>
        <taxon>Kwoniella</taxon>
    </lineage>
</organism>
<feature type="compositionally biased region" description="Basic and acidic residues" evidence="2">
    <location>
        <begin position="106"/>
        <end position="119"/>
    </location>
</feature>
<dbReference type="Proteomes" id="UP000092666">
    <property type="component" value="Unassembled WGS sequence"/>
</dbReference>
<feature type="region of interest" description="Disordered" evidence="2">
    <location>
        <begin position="79"/>
        <end position="200"/>
    </location>
</feature>
<dbReference type="Pfam" id="PF13911">
    <property type="entry name" value="AhpC-TSA_2"/>
    <property type="match status" value="1"/>
</dbReference>
<evidence type="ECO:0000256" key="1">
    <source>
        <dbReference type="SAM" id="Coils"/>
    </source>
</evidence>
<feature type="compositionally biased region" description="Polar residues" evidence="2">
    <location>
        <begin position="134"/>
        <end position="148"/>
    </location>
</feature>
<protein>
    <recommendedName>
        <fullName evidence="5">Thioredoxin domain-containing protein</fullName>
    </recommendedName>
</protein>
<dbReference type="STRING" id="1296120.A0A1B9GV78"/>
<dbReference type="CDD" id="cd02970">
    <property type="entry name" value="PRX_like2"/>
    <property type="match status" value="1"/>
</dbReference>
<dbReference type="EMBL" id="KV700123">
    <property type="protein sequence ID" value="OCF34951.1"/>
    <property type="molecule type" value="Genomic_DNA"/>
</dbReference>
<keyword evidence="4" id="KW-1185">Reference proteome</keyword>
<name>A0A1B9GV78_9TREE</name>